<feature type="transmembrane region" description="Helical" evidence="1">
    <location>
        <begin position="15"/>
        <end position="40"/>
    </location>
</feature>
<name>A0AA50CKD7_9HYPH</name>
<proteinExistence type="predicted"/>
<dbReference type="Proteomes" id="UP001234585">
    <property type="component" value="Chromosome"/>
</dbReference>
<gene>
    <name evidence="2" type="ORF">Q9313_05435</name>
</gene>
<dbReference type="AlphaFoldDB" id="A0AA50CKD7"/>
<protein>
    <submittedName>
        <fullName evidence="2">Uncharacterized protein</fullName>
    </submittedName>
</protein>
<feature type="transmembrane region" description="Helical" evidence="1">
    <location>
        <begin position="105"/>
        <end position="126"/>
    </location>
</feature>
<keyword evidence="3" id="KW-1185">Reference proteome</keyword>
<feature type="transmembrane region" description="Helical" evidence="1">
    <location>
        <begin position="80"/>
        <end position="99"/>
    </location>
</feature>
<keyword evidence="1" id="KW-1133">Transmembrane helix</keyword>
<organism evidence="2 3">
    <name type="scientific">Shinella sumterensis</name>
    <dbReference type="NCBI Taxonomy" id="1967501"/>
    <lineage>
        <taxon>Bacteria</taxon>
        <taxon>Pseudomonadati</taxon>
        <taxon>Pseudomonadota</taxon>
        <taxon>Alphaproteobacteria</taxon>
        <taxon>Hyphomicrobiales</taxon>
        <taxon>Rhizobiaceae</taxon>
        <taxon>Shinella</taxon>
    </lineage>
</organism>
<accession>A0AA50CKD7</accession>
<evidence type="ECO:0000313" key="2">
    <source>
        <dbReference type="EMBL" id="WLR98475.1"/>
    </source>
</evidence>
<evidence type="ECO:0000313" key="3">
    <source>
        <dbReference type="Proteomes" id="UP001234585"/>
    </source>
</evidence>
<reference evidence="2 3" key="1">
    <citation type="submission" date="2023-08" db="EMBL/GenBank/DDBJ databases">
        <title>Pathogen: clinical or host-associated sample.</title>
        <authorList>
            <person name="Hergert J."/>
            <person name="Casey R."/>
            <person name="Wagner J."/>
            <person name="Young E.L."/>
            <person name="Oakeson K.F."/>
        </authorList>
    </citation>
    <scope>NUCLEOTIDE SEQUENCE [LARGE SCALE GENOMIC DNA]</scope>
    <source>
        <strain evidence="2 3">1760953</strain>
    </source>
</reference>
<keyword evidence="1" id="KW-0472">Membrane</keyword>
<dbReference type="EMBL" id="CP132302">
    <property type="protein sequence ID" value="WLR98475.1"/>
    <property type="molecule type" value="Genomic_DNA"/>
</dbReference>
<evidence type="ECO:0000256" key="1">
    <source>
        <dbReference type="SAM" id="Phobius"/>
    </source>
</evidence>
<feature type="transmembrane region" description="Helical" evidence="1">
    <location>
        <begin position="46"/>
        <end position="73"/>
    </location>
</feature>
<sequence length="136" mass="14219">MTADNGSATSGQPGILFVALSYIAAVLTATTVVMVLLYFWSGASDGLFQIFVVGLAYTFGCALPGFVVTVVLARVLQVRAWLFFVIAGGIDGPFSLVFIDRSLLSDALAVMVLAGGLAGGLIYWLVAYYRRGGAPA</sequence>
<dbReference type="RefSeq" id="WP_306038167.1">
    <property type="nucleotide sequence ID" value="NZ_CP132302.1"/>
</dbReference>
<keyword evidence="1" id="KW-0812">Transmembrane</keyword>